<organism evidence="2 3">
    <name type="scientific">Bradyrhizobium brasilense</name>
    <dbReference type="NCBI Taxonomy" id="1419277"/>
    <lineage>
        <taxon>Bacteria</taxon>
        <taxon>Pseudomonadati</taxon>
        <taxon>Pseudomonadota</taxon>
        <taxon>Alphaproteobacteria</taxon>
        <taxon>Hyphomicrobiales</taxon>
        <taxon>Nitrobacteraceae</taxon>
        <taxon>Bradyrhizobium</taxon>
    </lineage>
</organism>
<reference evidence="2 3" key="1">
    <citation type="submission" date="2016-10" db="EMBL/GenBank/DDBJ databases">
        <authorList>
            <person name="de Groot N.N."/>
        </authorList>
    </citation>
    <scope>NUCLEOTIDE SEQUENCE [LARGE SCALE GENOMIC DNA]</scope>
    <source>
        <strain evidence="2 3">R5</strain>
    </source>
</reference>
<evidence type="ECO:0000313" key="2">
    <source>
        <dbReference type="EMBL" id="SDE87954.1"/>
    </source>
</evidence>
<name>A0A1G7GIL2_9BRAD</name>
<keyword evidence="1" id="KW-0812">Transmembrane</keyword>
<dbReference type="RefSeq" id="WP_092087888.1">
    <property type="nucleotide sequence ID" value="NZ_FMZW01000038.1"/>
</dbReference>
<dbReference type="AlphaFoldDB" id="A0A1G7GIL2"/>
<evidence type="ECO:0000256" key="1">
    <source>
        <dbReference type="SAM" id="Phobius"/>
    </source>
</evidence>
<gene>
    <name evidence="2" type="ORF">SAMN05216337_10383</name>
</gene>
<protein>
    <submittedName>
        <fullName evidence="2">Uncharacterized protein</fullName>
    </submittedName>
</protein>
<keyword evidence="1" id="KW-0472">Membrane</keyword>
<sequence>MTASNVLDWIVALLVCWASLTAIFEPRRGASQCDVSTATSSAPRASLATPTQAEFEEMIRDMKLHD</sequence>
<feature type="transmembrane region" description="Helical" evidence="1">
    <location>
        <begin position="6"/>
        <end position="24"/>
    </location>
</feature>
<dbReference type="EMBL" id="FMZW01000038">
    <property type="protein sequence ID" value="SDE87954.1"/>
    <property type="molecule type" value="Genomic_DNA"/>
</dbReference>
<keyword evidence="1" id="KW-1133">Transmembrane helix</keyword>
<accession>A0A1G7GIL2</accession>
<proteinExistence type="predicted"/>
<dbReference type="Proteomes" id="UP000199245">
    <property type="component" value="Unassembled WGS sequence"/>
</dbReference>
<evidence type="ECO:0000313" key="3">
    <source>
        <dbReference type="Proteomes" id="UP000199245"/>
    </source>
</evidence>